<evidence type="ECO:0000313" key="3">
    <source>
        <dbReference type="WBParaSite" id="NBR_0002155901-mRNA-1"/>
    </source>
</evidence>
<reference evidence="3" key="1">
    <citation type="submission" date="2017-02" db="UniProtKB">
        <authorList>
            <consortium name="WormBaseParasite"/>
        </authorList>
    </citation>
    <scope>IDENTIFICATION</scope>
</reference>
<organism evidence="3">
    <name type="scientific">Nippostrongylus brasiliensis</name>
    <name type="common">Rat hookworm</name>
    <dbReference type="NCBI Taxonomy" id="27835"/>
    <lineage>
        <taxon>Eukaryota</taxon>
        <taxon>Metazoa</taxon>
        <taxon>Ecdysozoa</taxon>
        <taxon>Nematoda</taxon>
        <taxon>Chromadorea</taxon>
        <taxon>Rhabditida</taxon>
        <taxon>Rhabditina</taxon>
        <taxon>Rhabditomorpha</taxon>
        <taxon>Strongyloidea</taxon>
        <taxon>Heligmosomidae</taxon>
        <taxon>Nippostrongylus</taxon>
    </lineage>
</organism>
<protein>
    <submittedName>
        <fullName evidence="3">COesterase domain-containing protein</fullName>
    </submittedName>
</protein>
<evidence type="ECO:0000313" key="2">
    <source>
        <dbReference type="Proteomes" id="UP000271162"/>
    </source>
</evidence>
<name>A0A0N4YWD7_NIPBR</name>
<gene>
    <name evidence="1" type="ORF">NBR_LOCUS21561</name>
</gene>
<proteinExistence type="predicted"/>
<reference evidence="1 2" key="2">
    <citation type="submission" date="2018-11" db="EMBL/GenBank/DDBJ databases">
        <authorList>
            <consortium name="Pathogen Informatics"/>
        </authorList>
    </citation>
    <scope>NUCLEOTIDE SEQUENCE [LARGE SCALE GENOMIC DNA]</scope>
</reference>
<accession>A0A0N4YWD7</accession>
<dbReference type="Pfam" id="PF02995">
    <property type="entry name" value="DUF229"/>
    <property type="match status" value="1"/>
</dbReference>
<dbReference type="AlphaFoldDB" id="A0A0N4YWD7"/>
<keyword evidence="2" id="KW-1185">Reference proteome</keyword>
<sequence>MSDYGIGGAAHAVIVGSLQVGNDGDANLMDILKGGANDENETAPFLWDLMRDRNCKTYLSEEIGNFPSFFGNRSLNVDHDLRPYYAYSLRTTKEHCTLDGRVASHEYLNNWRDALLHSKKRCHFSLHYMRSLTRANQDYLAILDTELR</sequence>
<dbReference type="WBParaSite" id="NBR_0002155901-mRNA-1">
    <property type="protein sequence ID" value="NBR_0002155901-mRNA-1"/>
    <property type="gene ID" value="NBR_0002155901"/>
</dbReference>
<dbReference type="EMBL" id="UYSL01026526">
    <property type="protein sequence ID" value="VDL85565.1"/>
    <property type="molecule type" value="Genomic_DNA"/>
</dbReference>
<dbReference type="Proteomes" id="UP000271162">
    <property type="component" value="Unassembled WGS sequence"/>
</dbReference>
<evidence type="ECO:0000313" key="1">
    <source>
        <dbReference type="EMBL" id="VDL85565.1"/>
    </source>
</evidence>
<dbReference type="InterPro" id="IPR004245">
    <property type="entry name" value="DUF229"/>
</dbReference>